<feature type="transmembrane region" description="Helical" evidence="2">
    <location>
        <begin position="467"/>
        <end position="489"/>
    </location>
</feature>
<keyword evidence="4" id="KW-1185">Reference proteome</keyword>
<dbReference type="Proteomes" id="UP000305233">
    <property type="component" value="Unassembled WGS sequence"/>
</dbReference>
<gene>
    <name evidence="3" type="ORF">E8P82_03825</name>
</gene>
<feature type="transmembrane region" description="Helical" evidence="2">
    <location>
        <begin position="93"/>
        <end position="116"/>
    </location>
</feature>
<feature type="transmembrane region" description="Helical" evidence="2">
    <location>
        <begin position="151"/>
        <end position="168"/>
    </location>
</feature>
<evidence type="ECO:0000313" key="4">
    <source>
        <dbReference type="Proteomes" id="UP000305233"/>
    </source>
</evidence>
<dbReference type="OrthoDB" id="4922321at2"/>
<feature type="transmembrane region" description="Helical" evidence="2">
    <location>
        <begin position="424"/>
        <end position="444"/>
    </location>
</feature>
<evidence type="ECO:0000256" key="2">
    <source>
        <dbReference type="SAM" id="Phobius"/>
    </source>
</evidence>
<feature type="transmembrane region" description="Helical" evidence="2">
    <location>
        <begin position="333"/>
        <end position="358"/>
    </location>
</feature>
<dbReference type="EMBL" id="SSWH01000002">
    <property type="protein sequence ID" value="THJ67962.1"/>
    <property type="molecule type" value="Genomic_DNA"/>
</dbReference>
<evidence type="ECO:0000256" key="1">
    <source>
        <dbReference type="SAM" id="MobiDB-lite"/>
    </source>
</evidence>
<accession>A0A4S5E8T7</accession>
<feature type="transmembrane region" description="Helical" evidence="2">
    <location>
        <begin position="52"/>
        <end position="73"/>
    </location>
</feature>
<proteinExistence type="predicted"/>
<sequence>MRVPESARRSSGSSSSDGPSQLLTREIVDFTRSASRQYHRAHTSARDVFVDVYSNALALGVVLMIAVSFVLTLRDELAGRSLGDTDLVAARWQVVPADVVWLVLTCLALVGIMSLARRLGPVTVTRAEGAWWLPLPIGRGRMVLPAFRRRLMASGGIAFLAYVPFSVLTSPDRSPTVHASSALVFGVGAVLAVAGAAILQLRPSASPTPRTWIVLGLVPVALLPFLTATAWPLVLVLITAAVLLAQVIPRVGDVPGVELQRGGAVSGHAAASIFFVDTNELRRALTSPPRHSASRRGRRYYARPTHSAVAALVRADVVAFLRLQPLPIAALTWWGICLGLALLTPALPVVVVLGVVLVAGCSVSAGTGTVARRIAVVAELDTLLPISPFLVRCSRILMPALAMVLWMGALVAVLVGLGAGPASLVLLGVIAGPGMGAGAVRAATRPPTDWSTPPVETPFGPVPQGQAASLLSGTDITVVAMIPILLALYLGAVHPWLLIAQVIASAVAVLVQASAR</sequence>
<keyword evidence="2" id="KW-1133">Transmembrane helix</keyword>
<dbReference type="AlphaFoldDB" id="A0A4S5E8T7"/>
<reference evidence="3 4" key="1">
    <citation type="submission" date="2019-04" db="EMBL/GenBank/DDBJ databases">
        <authorList>
            <person name="Liu Q."/>
            <person name="Xin Y.-H."/>
        </authorList>
    </citation>
    <scope>NUCLEOTIDE SEQUENCE [LARGE SCALE GENOMIC DNA]</scope>
    <source>
        <strain evidence="3 4">AM23</strain>
    </source>
</reference>
<evidence type="ECO:0000313" key="3">
    <source>
        <dbReference type="EMBL" id="THJ67962.1"/>
    </source>
</evidence>
<organism evidence="3 4">
    <name type="scientific">Arthrobacter echini</name>
    <dbReference type="NCBI Taxonomy" id="1529066"/>
    <lineage>
        <taxon>Bacteria</taxon>
        <taxon>Bacillati</taxon>
        <taxon>Actinomycetota</taxon>
        <taxon>Actinomycetes</taxon>
        <taxon>Micrococcales</taxon>
        <taxon>Micrococcaceae</taxon>
        <taxon>Arthrobacter</taxon>
    </lineage>
</organism>
<feature type="transmembrane region" description="Helical" evidence="2">
    <location>
        <begin position="211"/>
        <end position="227"/>
    </location>
</feature>
<feature type="transmembrane region" description="Helical" evidence="2">
    <location>
        <begin position="396"/>
        <end position="417"/>
    </location>
</feature>
<dbReference type="RefSeq" id="WP_136453159.1">
    <property type="nucleotide sequence ID" value="NZ_SSWH01000002.1"/>
</dbReference>
<dbReference type="Pfam" id="PF19814">
    <property type="entry name" value="DUF6297"/>
    <property type="match status" value="1"/>
</dbReference>
<feature type="region of interest" description="Disordered" evidence="1">
    <location>
        <begin position="1"/>
        <end position="20"/>
    </location>
</feature>
<feature type="transmembrane region" description="Helical" evidence="2">
    <location>
        <begin position="180"/>
        <end position="199"/>
    </location>
</feature>
<feature type="compositionally biased region" description="Low complexity" evidence="1">
    <location>
        <begin position="9"/>
        <end position="20"/>
    </location>
</feature>
<protein>
    <submittedName>
        <fullName evidence="3">Uncharacterized protein</fullName>
    </submittedName>
</protein>
<name>A0A4S5E8T7_9MICC</name>
<dbReference type="InterPro" id="IPR046264">
    <property type="entry name" value="DUF6297"/>
</dbReference>
<keyword evidence="2" id="KW-0812">Transmembrane</keyword>
<comment type="caution">
    <text evidence="3">The sequence shown here is derived from an EMBL/GenBank/DDBJ whole genome shotgun (WGS) entry which is preliminary data.</text>
</comment>
<keyword evidence="2" id="KW-0472">Membrane</keyword>